<name>A0A915I688_ROMCU</name>
<dbReference type="Proteomes" id="UP000887565">
    <property type="component" value="Unplaced"/>
</dbReference>
<dbReference type="SUPFAM" id="SSF53098">
    <property type="entry name" value="Ribonuclease H-like"/>
    <property type="match status" value="1"/>
</dbReference>
<dbReference type="WBParaSite" id="nRc.2.0.1.t08884-RA">
    <property type="protein sequence ID" value="nRc.2.0.1.t08884-RA"/>
    <property type="gene ID" value="nRc.2.0.1.g08884"/>
</dbReference>
<keyword evidence="1" id="KW-1185">Reference proteome</keyword>
<dbReference type="InterPro" id="IPR012337">
    <property type="entry name" value="RNaseH-like_sf"/>
</dbReference>
<dbReference type="AlphaFoldDB" id="A0A915I688"/>
<evidence type="ECO:0000313" key="1">
    <source>
        <dbReference type="Proteomes" id="UP000887565"/>
    </source>
</evidence>
<proteinExistence type="predicted"/>
<dbReference type="Gene3D" id="3.30.420.10">
    <property type="entry name" value="Ribonuclease H-like superfamily/Ribonuclease H"/>
    <property type="match status" value="1"/>
</dbReference>
<sequence length="201" mass="23022">MVESFNQTLILQLKKYTTDDKDKWECYLPYAVFAYNTTPHTATRHSPFSLLRGYEPCITFDFICTHRLTLPLNYNGYQHILRQAQPKMHEKIKTNLEKAAIISKAYFDQRARVCDLPINDLLLLTNARKANKIQPHFIGPFIITNGSCIAQNVITIDSLNAPSQTQNVSMLRLKLFIPRPAKDVFKLEASGPPKSHTSQQK</sequence>
<dbReference type="PANTHER" id="PTHR37984:SF5">
    <property type="entry name" value="PROTEIN NYNRIN-LIKE"/>
    <property type="match status" value="1"/>
</dbReference>
<dbReference type="InterPro" id="IPR050951">
    <property type="entry name" value="Retrovirus_Pol_polyprotein"/>
</dbReference>
<dbReference type="PANTHER" id="PTHR37984">
    <property type="entry name" value="PROTEIN CBG26694"/>
    <property type="match status" value="1"/>
</dbReference>
<evidence type="ECO:0000313" key="2">
    <source>
        <dbReference type="WBParaSite" id="nRc.2.0.1.t08884-RA"/>
    </source>
</evidence>
<dbReference type="GO" id="GO:0003676">
    <property type="term" value="F:nucleic acid binding"/>
    <property type="evidence" value="ECO:0007669"/>
    <property type="project" value="InterPro"/>
</dbReference>
<reference evidence="2" key="1">
    <citation type="submission" date="2022-11" db="UniProtKB">
        <authorList>
            <consortium name="WormBaseParasite"/>
        </authorList>
    </citation>
    <scope>IDENTIFICATION</scope>
</reference>
<dbReference type="OMA" id="FICTHRL"/>
<protein>
    <submittedName>
        <fullName evidence="2">Integrase catalytic domain-containing protein</fullName>
    </submittedName>
</protein>
<accession>A0A915I688</accession>
<organism evidence="1 2">
    <name type="scientific">Romanomermis culicivorax</name>
    <name type="common">Nematode worm</name>
    <dbReference type="NCBI Taxonomy" id="13658"/>
    <lineage>
        <taxon>Eukaryota</taxon>
        <taxon>Metazoa</taxon>
        <taxon>Ecdysozoa</taxon>
        <taxon>Nematoda</taxon>
        <taxon>Enoplea</taxon>
        <taxon>Dorylaimia</taxon>
        <taxon>Mermithida</taxon>
        <taxon>Mermithoidea</taxon>
        <taxon>Mermithidae</taxon>
        <taxon>Romanomermis</taxon>
    </lineage>
</organism>
<dbReference type="InterPro" id="IPR036397">
    <property type="entry name" value="RNaseH_sf"/>
</dbReference>